<organism evidence="1 2">
    <name type="scientific">Enterobacter asburiae</name>
    <dbReference type="NCBI Taxonomy" id="61645"/>
    <lineage>
        <taxon>Bacteria</taxon>
        <taxon>Pseudomonadati</taxon>
        <taxon>Pseudomonadota</taxon>
        <taxon>Gammaproteobacteria</taxon>
        <taxon>Enterobacterales</taxon>
        <taxon>Enterobacteriaceae</taxon>
        <taxon>Enterobacter</taxon>
        <taxon>Enterobacter cloacae complex</taxon>
    </lineage>
</organism>
<comment type="caution">
    <text evidence="1">The sequence shown here is derived from an EMBL/GenBank/DDBJ whole genome shotgun (WGS) entry which is preliminary data.</text>
</comment>
<gene>
    <name evidence="1" type="ORF">Q5934_07250</name>
</gene>
<accession>A0AAW7ZP83</accession>
<reference evidence="1" key="1">
    <citation type="submission" date="2023-07" db="EMBL/GenBank/DDBJ databases">
        <title>Isolates cultured from stool samples of acute diarrhea patients.</title>
        <authorList>
            <person name="Jiang S."/>
        </authorList>
    </citation>
    <scope>NUCLEOTIDE SEQUENCE</scope>
    <source>
        <strain evidence="1">L4424</strain>
    </source>
</reference>
<sequence>MKLKILFIPIISMLTGCPGENLNIPEQRMIMINGNHFCFSVDEKDILNGYTISSMQHGEYKEFAAEFQRRSYPDSCIEIALPAGYAYEISYTLNEQNYYYPFFKDNDGRVINYH</sequence>
<dbReference type="NCBIfam" id="NF045617">
    <property type="entry name" value="mostly_LP"/>
    <property type="match status" value="1"/>
</dbReference>
<protein>
    <recommendedName>
        <fullName evidence="3">Lipoprotein</fullName>
    </recommendedName>
</protein>
<evidence type="ECO:0008006" key="3">
    <source>
        <dbReference type="Google" id="ProtNLM"/>
    </source>
</evidence>
<dbReference type="PROSITE" id="PS51257">
    <property type="entry name" value="PROKAR_LIPOPROTEIN"/>
    <property type="match status" value="1"/>
</dbReference>
<evidence type="ECO:0000313" key="2">
    <source>
        <dbReference type="Proteomes" id="UP001176432"/>
    </source>
</evidence>
<dbReference type="EMBL" id="JAUPXB010000001">
    <property type="protein sequence ID" value="MDO7921326.1"/>
    <property type="molecule type" value="Genomic_DNA"/>
</dbReference>
<dbReference type="InterPro" id="IPR054657">
    <property type="entry name" value="T6SS_periplasmic_put"/>
</dbReference>
<dbReference type="RefSeq" id="WP_045899516.1">
    <property type="nucleotide sequence ID" value="NZ_CP083834.1"/>
</dbReference>
<name>A0AAW7ZP83_ENTAS</name>
<evidence type="ECO:0000313" key="1">
    <source>
        <dbReference type="EMBL" id="MDO7921326.1"/>
    </source>
</evidence>
<dbReference type="Proteomes" id="UP001176432">
    <property type="component" value="Unassembled WGS sequence"/>
</dbReference>
<proteinExistence type="predicted"/>
<dbReference type="AlphaFoldDB" id="A0AAW7ZP83"/>